<name>A0A0E9VTL8_ANGAN</name>
<evidence type="ECO:0000313" key="1">
    <source>
        <dbReference type="EMBL" id="JAH80638.1"/>
    </source>
</evidence>
<protein>
    <submittedName>
        <fullName evidence="1">Uncharacterized protein</fullName>
    </submittedName>
</protein>
<accession>A0A0E9VTL8</accession>
<dbReference type="AlphaFoldDB" id="A0A0E9VTL8"/>
<sequence>MKYIFYNPILAQTIHNIIVEIWCALSKIIHWTKLLFTSFWGKDHH</sequence>
<reference evidence="1" key="2">
    <citation type="journal article" date="2015" name="Fish Shellfish Immunol.">
        <title>Early steps in the European eel (Anguilla anguilla)-Vibrio vulnificus interaction in the gills: Role of the RtxA13 toxin.</title>
        <authorList>
            <person name="Callol A."/>
            <person name="Pajuelo D."/>
            <person name="Ebbesson L."/>
            <person name="Teles M."/>
            <person name="MacKenzie S."/>
            <person name="Amaro C."/>
        </authorList>
    </citation>
    <scope>NUCLEOTIDE SEQUENCE</scope>
</reference>
<dbReference type="EMBL" id="GBXM01027939">
    <property type="protein sequence ID" value="JAH80638.1"/>
    <property type="molecule type" value="Transcribed_RNA"/>
</dbReference>
<organism evidence="1">
    <name type="scientific">Anguilla anguilla</name>
    <name type="common">European freshwater eel</name>
    <name type="synonym">Muraena anguilla</name>
    <dbReference type="NCBI Taxonomy" id="7936"/>
    <lineage>
        <taxon>Eukaryota</taxon>
        <taxon>Metazoa</taxon>
        <taxon>Chordata</taxon>
        <taxon>Craniata</taxon>
        <taxon>Vertebrata</taxon>
        <taxon>Euteleostomi</taxon>
        <taxon>Actinopterygii</taxon>
        <taxon>Neopterygii</taxon>
        <taxon>Teleostei</taxon>
        <taxon>Anguilliformes</taxon>
        <taxon>Anguillidae</taxon>
        <taxon>Anguilla</taxon>
    </lineage>
</organism>
<proteinExistence type="predicted"/>
<reference evidence="1" key="1">
    <citation type="submission" date="2014-11" db="EMBL/GenBank/DDBJ databases">
        <authorList>
            <person name="Amaro Gonzalez C."/>
        </authorList>
    </citation>
    <scope>NUCLEOTIDE SEQUENCE</scope>
</reference>